<gene>
    <name evidence="2" type="ORF">mMyoMyo1_008784</name>
</gene>
<proteinExistence type="predicted"/>
<evidence type="ECO:0000256" key="1">
    <source>
        <dbReference type="SAM" id="Phobius"/>
    </source>
</evidence>
<accession>A0A7J7UD95</accession>
<keyword evidence="3" id="KW-1185">Reference proteome</keyword>
<keyword evidence="1" id="KW-1133">Transmembrane helix</keyword>
<comment type="caution">
    <text evidence="2">The sequence shown here is derived from an EMBL/GenBank/DDBJ whole genome shotgun (WGS) entry which is preliminary data.</text>
</comment>
<evidence type="ECO:0000313" key="2">
    <source>
        <dbReference type="EMBL" id="KAF6310736.1"/>
    </source>
</evidence>
<keyword evidence="1" id="KW-0472">Membrane</keyword>
<keyword evidence="1" id="KW-0812">Transmembrane</keyword>
<evidence type="ECO:0000313" key="3">
    <source>
        <dbReference type="Proteomes" id="UP000527355"/>
    </source>
</evidence>
<reference evidence="2 3" key="1">
    <citation type="journal article" date="2020" name="Nature">
        <title>Six reference-quality genomes reveal evolution of bat adaptations.</title>
        <authorList>
            <person name="Jebb D."/>
            <person name="Huang Z."/>
            <person name="Pippel M."/>
            <person name="Hughes G.M."/>
            <person name="Lavrichenko K."/>
            <person name="Devanna P."/>
            <person name="Winkler S."/>
            <person name="Jermiin L.S."/>
            <person name="Skirmuntt E.C."/>
            <person name="Katzourakis A."/>
            <person name="Burkitt-Gray L."/>
            <person name="Ray D.A."/>
            <person name="Sullivan K.A.M."/>
            <person name="Roscito J.G."/>
            <person name="Kirilenko B.M."/>
            <person name="Davalos L.M."/>
            <person name="Corthals A.P."/>
            <person name="Power M.L."/>
            <person name="Jones G."/>
            <person name="Ransome R.D."/>
            <person name="Dechmann D.K.N."/>
            <person name="Locatelli A.G."/>
            <person name="Puechmaille S.J."/>
            <person name="Fedrigo O."/>
            <person name="Jarvis E.D."/>
            <person name="Hiller M."/>
            <person name="Vernes S.C."/>
            <person name="Myers E.W."/>
            <person name="Teeling E.C."/>
        </authorList>
    </citation>
    <scope>NUCLEOTIDE SEQUENCE [LARGE SCALE GENOMIC DNA]</scope>
    <source>
        <strain evidence="2">MMyoMyo1</strain>
        <tissue evidence="2">Flight muscle</tissue>
    </source>
</reference>
<dbReference type="EMBL" id="JABWUV010000013">
    <property type="protein sequence ID" value="KAF6310736.1"/>
    <property type="molecule type" value="Genomic_DNA"/>
</dbReference>
<name>A0A7J7UD95_MYOMY</name>
<dbReference type="AlphaFoldDB" id="A0A7J7UD95"/>
<protein>
    <submittedName>
        <fullName evidence="2">Uncharacterized protein</fullName>
    </submittedName>
</protein>
<feature type="transmembrane region" description="Helical" evidence="1">
    <location>
        <begin position="81"/>
        <end position="104"/>
    </location>
</feature>
<dbReference type="Proteomes" id="UP000527355">
    <property type="component" value="Unassembled WGS sequence"/>
</dbReference>
<sequence length="165" mass="17937">MGCWSCPQLPTYKPAVRTRLRDVHSWVPQSSHQPSKVGMTVPVSQVGKRSLTEQVPGLVMQQDLNSDLADRKGKAQTSYCCLLYLITCWILLLFVSPLVVIATIPVTATTSHLTLPGVWLSLRSPLAHVSSTQQPGGHGIVCLLCTSVVPWLPAHTTAGRPSFVQ</sequence>
<organism evidence="2 3">
    <name type="scientific">Myotis myotis</name>
    <name type="common">Greater mouse-eared bat</name>
    <name type="synonym">Vespertilio myotis</name>
    <dbReference type="NCBI Taxonomy" id="51298"/>
    <lineage>
        <taxon>Eukaryota</taxon>
        <taxon>Metazoa</taxon>
        <taxon>Chordata</taxon>
        <taxon>Craniata</taxon>
        <taxon>Vertebrata</taxon>
        <taxon>Euteleostomi</taxon>
        <taxon>Mammalia</taxon>
        <taxon>Eutheria</taxon>
        <taxon>Laurasiatheria</taxon>
        <taxon>Chiroptera</taxon>
        <taxon>Yangochiroptera</taxon>
        <taxon>Vespertilionidae</taxon>
        <taxon>Myotis</taxon>
    </lineage>
</organism>